<dbReference type="InterPro" id="IPR037673">
    <property type="entry name" value="MSC/AndL"/>
</dbReference>
<keyword evidence="3 11" id="KW-0813">Transport</keyword>
<dbReference type="Pfam" id="PF01741">
    <property type="entry name" value="MscL"/>
    <property type="match status" value="1"/>
</dbReference>
<dbReference type="InterPro" id="IPR001185">
    <property type="entry name" value="MS_channel"/>
</dbReference>
<dbReference type="InterPro" id="IPR036019">
    <property type="entry name" value="MscL_channel"/>
</dbReference>
<sequence>MSLASEFKAFVMRGNVLDLAVGVVIGAAFGKIVTSLVDQVIMPPIGLLIGGVDFSSYKWILKAAGVDGKGEVAIQFGAFLNTIIQFAIVALAIFLVVKLVNRLVQKQEAEPAPPAADVVLLTEIRDLLKKN</sequence>
<evidence type="ECO:0000256" key="1">
    <source>
        <dbReference type="ARBA" id="ARBA00004651"/>
    </source>
</evidence>
<evidence type="ECO:0000256" key="7">
    <source>
        <dbReference type="ARBA" id="ARBA00022989"/>
    </source>
</evidence>
<dbReference type="PROSITE" id="PS01327">
    <property type="entry name" value="MSCL"/>
    <property type="match status" value="1"/>
</dbReference>
<feature type="transmembrane region" description="Helical" evidence="11">
    <location>
        <begin position="72"/>
        <end position="97"/>
    </location>
</feature>
<comment type="similarity">
    <text evidence="2 11">Belongs to the MscL family.</text>
</comment>
<comment type="caution">
    <text evidence="12">The sequence shown here is derived from an EMBL/GenBank/DDBJ whole genome shotgun (WGS) entry which is preliminary data.</text>
</comment>
<proteinExistence type="inferred from homology"/>
<dbReference type="PANTHER" id="PTHR30266:SF2">
    <property type="entry name" value="LARGE-CONDUCTANCE MECHANOSENSITIVE CHANNEL"/>
    <property type="match status" value="1"/>
</dbReference>
<evidence type="ECO:0000313" key="12">
    <source>
        <dbReference type="EMBL" id="MFC4820853.1"/>
    </source>
</evidence>
<evidence type="ECO:0000256" key="6">
    <source>
        <dbReference type="ARBA" id="ARBA00022692"/>
    </source>
</evidence>
<keyword evidence="13" id="KW-1185">Reference proteome</keyword>
<keyword evidence="5 11" id="KW-0997">Cell inner membrane</keyword>
<evidence type="ECO:0000256" key="8">
    <source>
        <dbReference type="ARBA" id="ARBA00023065"/>
    </source>
</evidence>
<dbReference type="Gene3D" id="1.10.1200.120">
    <property type="entry name" value="Large-conductance mechanosensitive channel, MscL, domain 1"/>
    <property type="match status" value="1"/>
</dbReference>
<protein>
    <recommendedName>
        <fullName evidence="11">Large-conductance mechanosensitive channel</fullName>
    </recommendedName>
</protein>
<keyword evidence="7 11" id="KW-1133">Transmembrane helix</keyword>
<reference evidence="13" key="1">
    <citation type="journal article" date="2019" name="Int. J. Syst. Evol. Microbiol.">
        <title>The Global Catalogue of Microorganisms (GCM) 10K type strain sequencing project: providing services to taxonomists for standard genome sequencing and annotation.</title>
        <authorList>
            <consortium name="The Broad Institute Genomics Platform"/>
            <consortium name="The Broad Institute Genome Sequencing Center for Infectious Disease"/>
            <person name="Wu L."/>
            <person name="Ma J."/>
        </authorList>
    </citation>
    <scope>NUCLEOTIDE SEQUENCE [LARGE SCALE GENOMIC DNA]</scope>
    <source>
        <strain evidence="13">CCUG 30340</strain>
    </source>
</reference>
<keyword evidence="9 11" id="KW-0472">Membrane</keyword>
<keyword evidence="8 11" id="KW-0406">Ion transport</keyword>
<evidence type="ECO:0000256" key="2">
    <source>
        <dbReference type="ARBA" id="ARBA00007254"/>
    </source>
</evidence>
<comment type="subcellular location">
    <subcellularLocation>
        <location evidence="11">Cell inner membrane</location>
        <topology evidence="11">Multi-pass membrane protein</topology>
    </subcellularLocation>
    <subcellularLocation>
        <location evidence="1">Cell membrane</location>
        <topology evidence="1">Multi-pass membrane protein</topology>
    </subcellularLocation>
</comment>
<dbReference type="RefSeq" id="WP_380020937.1">
    <property type="nucleotide sequence ID" value="NZ_JBHSHD010000008.1"/>
</dbReference>
<keyword evidence="10 11" id="KW-0407">Ion channel</keyword>
<dbReference type="InterPro" id="IPR019823">
    <property type="entry name" value="Mechanosensitive_channel_CS"/>
</dbReference>
<dbReference type="SUPFAM" id="SSF81330">
    <property type="entry name" value="Gated mechanosensitive channel"/>
    <property type="match status" value="1"/>
</dbReference>
<evidence type="ECO:0000256" key="9">
    <source>
        <dbReference type="ARBA" id="ARBA00023136"/>
    </source>
</evidence>
<evidence type="ECO:0000256" key="3">
    <source>
        <dbReference type="ARBA" id="ARBA00022448"/>
    </source>
</evidence>
<evidence type="ECO:0000256" key="11">
    <source>
        <dbReference type="HAMAP-Rule" id="MF_00115"/>
    </source>
</evidence>
<gene>
    <name evidence="11 12" type="primary">mscL</name>
    <name evidence="12" type="ORF">ACFO6Q_10990</name>
</gene>
<feature type="transmembrane region" description="Helical" evidence="11">
    <location>
        <begin position="12"/>
        <end position="33"/>
    </location>
</feature>
<comment type="function">
    <text evidence="11">Channel that opens in response to stretch forces in the membrane lipid bilayer. May participate in the regulation of osmotic pressure changes within the cell.</text>
</comment>
<keyword evidence="4 11" id="KW-1003">Cell membrane</keyword>
<dbReference type="NCBIfam" id="NF001843">
    <property type="entry name" value="PRK00567.1-4"/>
    <property type="match status" value="1"/>
</dbReference>
<comment type="subunit">
    <text evidence="11">Homopentamer.</text>
</comment>
<dbReference type="HAMAP" id="MF_00115">
    <property type="entry name" value="MscL"/>
    <property type="match status" value="1"/>
</dbReference>
<dbReference type="PANTHER" id="PTHR30266">
    <property type="entry name" value="MECHANOSENSITIVE CHANNEL MSCL"/>
    <property type="match status" value="1"/>
</dbReference>
<organism evidence="12 13">
    <name type="scientific">Dokdonella ginsengisoli</name>
    <dbReference type="NCBI Taxonomy" id="363846"/>
    <lineage>
        <taxon>Bacteria</taxon>
        <taxon>Pseudomonadati</taxon>
        <taxon>Pseudomonadota</taxon>
        <taxon>Gammaproteobacteria</taxon>
        <taxon>Lysobacterales</taxon>
        <taxon>Rhodanobacteraceae</taxon>
        <taxon>Dokdonella</taxon>
    </lineage>
</organism>
<evidence type="ECO:0000256" key="4">
    <source>
        <dbReference type="ARBA" id="ARBA00022475"/>
    </source>
</evidence>
<keyword evidence="6 11" id="KW-0812">Transmembrane</keyword>
<evidence type="ECO:0000256" key="5">
    <source>
        <dbReference type="ARBA" id="ARBA00022519"/>
    </source>
</evidence>
<dbReference type="EMBL" id="JBHSHD010000008">
    <property type="protein sequence ID" value="MFC4820853.1"/>
    <property type="molecule type" value="Genomic_DNA"/>
</dbReference>
<dbReference type="Proteomes" id="UP001595886">
    <property type="component" value="Unassembled WGS sequence"/>
</dbReference>
<dbReference type="NCBIfam" id="TIGR00220">
    <property type="entry name" value="mscL"/>
    <property type="match status" value="1"/>
</dbReference>
<accession>A0ABV9QU02</accession>
<evidence type="ECO:0000256" key="10">
    <source>
        <dbReference type="ARBA" id="ARBA00023303"/>
    </source>
</evidence>
<evidence type="ECO:0000313" key="13">
    <source>
        <dbReference type="Proteomes" id="UP001595886"/>
    </source>
</evidence>
<name>A0ABV9QU02_9GAMM</name>
<dbReference type="PRINTS" id="PR01264">
    <property type="entry name" value="MECHCHANNEL"/>
</dbReference>